<organism evidence="2 3">
    <name type="scientific">Zhenhengia yiwuensis</name>
    <dbReference type="NCBI Taxonomy" id="2763666"/>
    <lineage>
        <taxon>Bacteria</taxon>
        <taxon>Bacillati</taxon>
        <taxon>Bacillota</taxon>
        <taxon>Clostridia</taxon>
        <taxon>Lachnospirales</taxon>
        <taxon>Lachnospiraceae</taxon>
        <taxon>Zhenhengia</taxon>
    </lineage>
</organism>
<proteinExistence type="predicted"/>
<keyword evidence="3" id="KW-1185">Reference proteome</keyword>
<evidence type="ECO:0000313" key="3">
    <source>
        <dbReference type="Proteomes" id="UP000655830"/>
    </source>
</evidence>
<dbReference type="GO" id="GO:0003700">
    <property type="term" value="F:DNA-binding transcription factor activity"/>
    <property type="evidence" value="ECO:0007669"/>
    <property type="project" value="InterPro"/>
</dbReference>
<dbReference type="Pfam" id="PF04542">
    <property type="entry name" value="Sigma70_r2"/>
    <property type="match status" value="1"/>
</dbReference>
<dbReference type="GO" id="GO:0006352">
    <property type="term" value="P:DNA-templated transcription initiation"/>
    <property type="evidence" value="ECO:0007669"/>
    <property type="project" value="InterPro"/>
</dbReference>
<feature type="domain" description="RNA polymerase sigma-70 region 2" evidence="1">
    <location>
        <begin position="10"/>
        <end position="71"/>
    </location>
</feature>
<name>A0A926EHM3_9FIRM</name>
<sequence>MERKQAAQLIQEQMKILFAFAFSKVRNKEEAEDLCSEIIVQVLNSIKIIKNEEAFYGYMWAVARNVKDLIRN</sequence>
<dbReference type="SUPFAM" id="SSF88946">
    <property type="entry name" value="Sigma2 domain of RNA polymerase sigma factors"/>
    <property type="match status" value="1"/>
</dbReference>
<gene>
    <name evidence="2" type="ORF">H8718_04125</name>
</gene>
<accession>A0A926EHM3</accession>
<comment type="caution">
    <text evidence="2">The sequence shown here is derived from an EMBL/GenBank/DDBJ whole genome shotgun (WGS) entry which is preliminary data.</text>
</comment>
<dbReference type="AlphaFoldDB" id="A0A926EHM3"/>
<dbReference type="InterPro" id="IPR007627">
    <property type="entry name" value="RNA_pol_sigma70_r2"/>
</dbReference>
<protein>
    <submittedName>
        <fullName evidence="2">Sigma-70 family RNA polymerase sigma factor</fullName>
    </submittedName>
</protein>
<evidence type="ECO:0000259" key="1">
    <source>
        <dbReference type="Pfam" id="PF04542"/>
    </source>
</evidence>
<evidence type="ECO:0000313" key="2">
    <source>
        <dbReference type="EMBL" id="MBC8578715.1"/>
    </source>
</evidence>
<dbReference type="InterPro" id="IPR013325">
    <property type="entry name" value="RNA_pol_sigma_r2"/>
</dbReference>
<dbReference type="RefSeq" id="WP_249331746.1">
    <property type="nucleotide sequence ID" value="NZ_JACRSY010000005.1"/>
</dbReference>
<reference evidence="2" key="1">
    <citation type="submission" date="2020-08" db="EMBL/GenBank/DDBJ databases">
        <title>Genome public.</title>
        <authorList>
            <person name="Liu C."/>
            <person name="Sun Q."/>
        </authorList>
    </citation>
    <scope>NUCLEOTIDE SEQUENCE</scope>
    <source>
        <strain evidence="2">NSJ-12</strain>
    </source>
</reference>
<dbReference type="Gene3D" id="1.10.1740.10">
    <property type="match status" value="1"/>
</dbReference>
<dbReference type="Proteomes" id="UP000655830">
    <property type="component" value="Unassembled WGS sequence"/>
</dbReference>
<dbReference type="EMBL" id="JACRSY010000005">
    <property type="protein sequence ID" value="MBC8578715.1"/>
    <property type="molecule type" value="Genomic_DNA"/>
</dbReference>